<dbReference type="Proteomes" id="UP000424462">
    <property type="component" value="Chromosome"/>
</dbReference>
<dbReference type="CDD" id="cd06259">
    <property type="entry name" value="YdcF-like"/>
    <property type="match status" value="1"/>
</dbReference>
<evidence type="ECO:0000259" key="1">
    <source>
        <dbReference type="Pfam" id="PF02698"/>
    </source>
</evidence>
<sequence>MNSSEKARSSGTPAWLLVLGTAQYDGRPSPHFRARLDHVVQLAERWSGIPVVTVGGKMPVDRFTEAEAGLNYLQEQGVEPTRIHAVGEGSDSRGSLCAALAELPWLGEGRGVLISDPLHGPRVVLLARQLGIRAWADPTRTSPTQFPRPTWWLALTHEAGGLLVAVVSHLFGRDRADRLEDALRRLQGKIRPSRRARHEQLRRQSEN</sequence>
<feature type="domain" description="DUF218" evidence="1">
    <location>
        <begin position="16"/>
        <end position="151"/>
    </location>
</feature>
<protein>
    <recommendedName>
        <fullName evidence="1">DUF218 domain-containing protein</fullName>
    </recommendedName>
</protein>
<dbReference type="AlphaFoldDB" id="A0A6B8W355"/>
<dbReference type="RefSeq" id="WP_156231346.1">
    <property type="nucleotide sequence ID" value="NZ_CP046455.1"/>
</dbReference>
<name>A0A6B8W355_9CORY</name>
<proteinExistence type="predicted"/>
<accession>A0A6B8W355</accession>
<dbReference type="KEGG" id="cok:COCCU_09975"/>
<dbReference type="Pfam" id="PF02698">
    <property type="entry name" value="DUF218"/>
    <property type="match status" value="1"/>
</dbReference>
<evidence type="ECO:0000313" key="3">
    <source>
        <dbReference type="Proteomes" id="UP000424462"/>
    </source>
</evidence>
<gene>
    <name evidence="2" type="ORF">COCCU_09975</name>
</gene>
<dbReference type="EMBL" id="CP046455">
    <property type="protein sequence ID" value="QGU07914.1"/>
    <property type="molecule type" value="Genomic_DNA"/>
</dbReference>
<keyword evidence="3" id="KW-1185">Reference proteome</keyword>
<evidence type="ECO:0000313" key="2">
    <source>
        <dbReference type="EMBL" id="QGU07914.1"/>
    </source>
</evidence>
<dbReference type="InterPro" id="IPR003848">
    <property type="entry name" value="DUF218"/>
</dbReference>
<reference evidence="2 3" key="1">
    <citation type="submission" date="2019-11" db="EMBL/GenBank/DDBJ databases">
        <title>Complete genome sequence of Corynebacterium kalinowskii 1959, a novel Corynebacterium species isolated from soil of a small paddock in Vilsendorf, Germany.</title>
        <authorList>
            <person name="Schaffert L."/>
            <person name="Ruwe M."/>
            <person name="Milse J."/>
            <person name="Hanuschka K."/>
            <person name="Ortseifen V."/>
            <person name="Droste J."/>
            <person name="Brandt D."/>
            <person name="Schlueter L."/>
            <person name="Kutter Y."/>
            <person name="Vinke S."/>
            <person name="Viehoefer P."/>
            <person name="Jacob L."/>
            <person name="Luebke N.-C."/>
            <person name="Schulte-Berndt E."/>
            <person name="Hain C."/>
            <person name="Linder M."/>
            <person name="Schmidt P."/>
            <person name="Wollenschlaeger L."/>
            <person name="Luttermann T."/>
            <person name="Thieme E."/>
            <person name="Hassa J."/>
            <person name="Haak M."/>
            <person name="Wittchen M."/>
            <person name="Mentz A."/>
            <person name="Persicke M."/>
            <person name="Busche T."/>
            <person name="Ruckert C."/>
        </authorList>
    </citation>
    <scope>NUCLEOTIDE SEQUENCE [LARGE SCALE GENOMIC DNA]</scope>
    <source>
        <strain evidence="2 3">2039</strain>
    </source>
</reference>
<organism evidence="2 3">
    <name type="scientific">Corynebacterium occultum</name>
    <dbReference type="NCBI Taxonomy" id="2675219"/>
    <lineage>
        <taxon>Bacteria</taxon>
        <taxon>Bacillati</taxon>
        <taxon>Actinomycetota</taxon>
        <taxon>Actinomycetes</taxon>
        <taxon>Mycobacteriales</taxon>
        <taxon>Corynebacteriaceae</taxon>
        <taxon>Corynebacterium</taxon>
    </lineage>
</organism>